<dbReference type="Proteomes" id="UP000315003">
    <property type="component" value="Chromosome"/>
</dbReference>
<gene>
    <name evidence="6" type="primary">epsE_3</name>
    <name evidence="6" type="ORF">SV7mr_08880</name>
</gene>
<dbReference type="Pfam" id="PF00437">
    <property type="entry name" value="T2SSE"/>
    <property type="match status" value="1"/>
</dbReference>
<evidence type="ECO:0000313" key="6">
    <source>
        <dbReference type="EMBL" id="QDT58396.1"/>
    </source>
</evidence>
<dbReference type="OrthoDB" id="244550at2"/>
<organism evidence="6 7">
    <name type="scientific">Stieleria bergensis</name>
    <dbReference type="NCBI Taxonomy" id="2528025"/>
    <lineage>
        <taxon>Bacteria</taxon>
        <taxon>Pseudomonadati</taxon>
        <taxon>Planctomycetota</taxon>
        <taxon>Planctomycetia</taxon>
        <taxon>Pirellulales</taxon>
        <taxon>Pirellulaceae</taxon>
        <taxon>Stieleria</taxon>
    </lineage>
</organism>
<dbReference type="PROSITE" id="PS00662">
    <property type="entry name" value="T2SP_E"/>
    <property type="match status" value="1"/>
</dbReference>
<feature type="compositionally biased region" description="Polar residues" evidence="4">
    <location>
        <begin position="10"/>
        <end position="26"/>
    </location>
</feature>
<dbReference type="CDD" id="cd01129">
    <property type="entry name" value="PulE-GspE-like"/>
    <property type="match status" value="1"/>
</dbReference>
<keyword evidence="2" id="KW-0547">Nucleotide-binding</keyword>
<protein>
    <submittedName>
        <fullName evidence="6">Type II secretion system protein E</fullName>
    </submittedName>
</protein>
<dbReference type="PANTHER" id="PTHR30258:SF1">
    <property type="entry name" value="PROTEIN TRANSPORT PROTEIN HOFB HOMOLOG"/>
    <property type="match status" value="1"/>
</dbReference>
<keyword evidence="3" id="KW-0067">ATP-binding</keyword>
<evidence type="ECO:0000313" key="7">
    <source>
        <dbReference type="Proteomes" id="UP000315003"/>
    </source>
</evidence>
<dbReference type="EMBL" id="CP036272">
    <property type="protein sequence ID" value="QDT58396.1"/>
    <property type="molecule type" value="Genomic_DNA"/>
</dbReference>
<dbReference type="PANTHER" id="PTHR30258">
    <property type="entry name" value="TYPE II SECRETION SYSTEM PROTEIN GSPE-RELATED"/>
    <property type="match status" value="1"/>
</dbReference>
<proteinExistence type="inferred from homology"/>
<dbReference type="InterPro" id="IPR027417">
    <property type="entry name" value="P-loop_NTPase"/>
</dbReference>
<dbReference type="GO" id="GO:0016887">
    <property type="term" value="F:ATP hydrolysis activity"/>
    <property type="evidence" value="ECO:0007669"/>
    <property type="project" value="TreeGrafter"/>
</dbReference>
<feature type="domain" description="Bacterial type II secretion system protein E" evidence="5">
    <location>
        <begin position="231"/>
        <end position="245"/>
    </location>
</feature>
<evidence type="ECO:0000256" key="2">
    <source>
        <dbReference type="ARBA" id="ARBA00022741"/>
    </source>
</evidence>
<dbReference type="Gene3D" id="3.30.450.90">
    <property type="match status" value="1"/>
</dbReference>
<dbReference type="InterPro" id="IPR001482">
    <property type="entry name" value="T2SS/T4SS_dom"/>
</dbReference>
<evidence type="ECO:0000256" key="1">
    <source>
        <dbReference type="ARBA" id="ARBA00006611"/>
    </source>
</evidence>
<dbReference type="Gene3D" id="3.40.50.300">
    <property type="entry name" value="P-loop containing nucleotide triphosphate hydrolases"/>
    <property type="match status" value="1"/>
</dbReference>
<accession>A0A517SQJ5</accession>
<dbReference type="AlphaFoldDB" id="A0A517SQJ5"/>
<evidence type="ECO:0000256" key="3">
    <source>
        <dbReference type="ARBA" id="ARBA00022840"/>
    </source>
</evidence>
<dbReference type="GO" id="GO:0005886">
    <property type="term" value="C:plasma membrane"/>
    <property type="evidence" value="ECO:0007669"/>
    <property type="project" value="TreeGrafter"/>
</dbReference>
<keyword evidence="7" id="KW-1185">Reference proteome</keyword>
<reference evidence="6 7" key="1">
    <citation type="submission" date="2019-02" db="EMBL/GenBank/DDBJ databases">
        <title>Deep-cultivation of Planctomycetes and their phenomic and genomic characterization uncovers novel biology.</title>
        <authorList>
            <person name="Wiegand S."/>
            <person name="Jogler M."/>
            <person name="Boedeker C."/>
            <person name="Pinto D."/>
            <person name="Vollmers J."/>
            <person name="Rivas-Marin E."/>
            <person name="Kohn T."/>
            <person name="Peeters S.H."/>
            <person name="Heuer A."/>
            <person name="Rast P."/>
            <person name="Oberbeckmann S."/>
            <person name="Bunk B."/>
            <person name="Jeske O."/>
            <person name="Meyerdierks A."/>
            <person name="Storesund J.E."/>
            <person name="Kallscheuer N."/>
            <person name="Luecker S."/>
            <person name="Lage O.M."/>
            <person name="Pohl T."/>
            <person name="Merkel B.J."/>
            <person name="Hornburger P."/>
            <person name="Mueller R.-W."/>
            <person name="Bruemmer F."/>
            <person name="Labrenz M."/>
            <person name="Spormann A.M."/>
            <person name="Op den Camp H."/>
            <person name="Overmann J."/>
            <person name="Amann R."/>
            <person name="Jetten M.S.M."/>
            <person name="Mascher T."/>
            <person name="Medema M.H."/>
            <person name="Devos D.P."/>
            <person name="Kaster A.-K."/>
            <person name="Ovreas L."/>
            <person name="Rohde M."/>
            <person name="Galperin M.Y."/>
            <person name="Jogler C."/>
        </authorList>
    </citation>
    <scope>NUCLEOTIDE SEQUENCE [LARGE SCALE GENOMIC DNA]</scope>
    <source>
        <strain evidence="6 7">SV_7m_r</strain>
    </source>
</reference>
<dbReference type="RefSeq" id="WP_145269526.1">
    <property type="nucleotide sequence ID" value="NZ_CP036272.1"/>
</dbReference>
<evidence type="ECO:0000256" key="4">
    <source>
        <dbReference type="SAM" id="MobiDB-lite"/>
    </source>
</evidence>
<name>A0A517SQJ5_9BACT</name>
<dbReference type="SUPFAM" id="SSF52540">
    <property type="entry name" value="P-loop containing nucleoside triphosphate hydrolases"/>
    <property type="match status" value="1"/>
</dbReference>
<comment type="similarity">
    <text evidence="1">Belongs to the GSP E family.</text>
</comment>
<sequence length="413" mass="45302">MNQPPEIKAGQSNAGPVSSRDQQGSKTGQENVAFCDSIFAKAFHASASDLHFEPYQQAFRVRMRVDGVLSQIAAGPAADYAQVSSRVKILSDLDIAERRRPQEGRLNLVIDGRSVDYRVSCVPTRFGEKIVLRVVDATGLKSDMTQLGMTAREAQLMAQATGQPYGMCLVTGPTGSGKTTTLYSALNRLNEMQRNITTIEDPVEYNVFGITQISVQRELDMDFAQILRLTLRQDPDVVLVGEIRDTETARTSFQAALTGHMVLSTLHTNDTVSAISRLRDMEIEPFLITSALNIIVAQRLLRRLCQSCRTPTQATPSQLKALGISEEQAAKASFHTGRGCQKCNGSGMRGRVAIYEMLEITEAIRDLIFENASVNDLRKQAIKDGMKTLRVSALSKAFHGIVSLEQAAIYAGK</sequence>
<feature type="region of interest" description="Disordered" evidence="4">
    <location>
        <begin position="1"/>
        <end position="26"/>
    </location>
</feature>
<dbReference type="FunFam" id="3.40.50.300:FF:000398">
    <property type="entry name" value="Type IV pilus assembly ATPase PilB"/>
    <property type="match status" value="1"/>
</dbReference>
<dbReference type="GO" id="GO:0005524">
    <property type="term" value="F:ATP binding"/>
    <property type="evidence" value="ECO:0007669"/>
    <property type="project" value="UniProtKB-KW"/>
</dbReference>
<evidence type="ECO:0000259" key="5">
    <source>
        <dbReference type="PROSITE" id="PS00662"/>
    </source>
</evidence>